<protein>
    <submittedName>
        <fullName evidence="1">Glycosyltransferase</fullName>
    </submittedName>
</protein>
<dbReference type="Pfam" id="PF13692">
    <property type="entry name" value="Glyco_trans_1_4"/>
    <property type="match status" value="1"/>
</dbReference>
<dbReference type="Proteomes" id="UP000516117">
    <property type="component" value="Chromosome"/>
</dbReference>
<dbReference type="GO" id="GO:0016757">
    <property type="term" value="F:glycosyltransferase activity"/>
    <property type="evidence" value="ECO:0007669"/>
    <property type="project" value="TreeGrafter"/>
</dbReference>
<evidence type="ECO:0000313" key="2">
    <source>
        <dbReference type="Proteomes" id="UP000516117"/>
    </source>
</evidence>
<dbReference type="PANTHER" id="PTHR12526">
    <property type="entry name" value="GLYCOSYLTRANSFERASE"/>
    <property type="match status" value="1"/>
</dbReference>
<keyword evidence="2" id="KW-1185">Reference proteome</keyword>
<proteinExistence type="predicted"/>
<dbReference type="AlphaFoldDB" id="A0A7H0H3E4"/>
<name>A0A7H0H3E4_9ACTN</name>
<keyword evidence="1" id="KW-0808">Transferase</keyword>
<accession>A0A7H0H3E4</accession>
<dbReference type="EMBL" id="CP060789">
    <property type="protein sequence ID" value="QNP55060.1"/>
    <property type="molecule type" value="Genomic_DNA"/>
</dbReference>
<dbReference type="RefSeq" id="WP_187720196.1">
    <property type="nucleotide sequence ID" value="NZ_BAABBL010000007.1"/>
</dbReference>
<gene>
    <name evidence="1" type="ORF">H9L22_12365</name>
</gene>
<dbReference type="SUPFAM" id="SSF53756">
    <property type="entry name" value="UDP-Glycosyltransferase/glycogen phosphorylase"/>
    <property type="match status" value="1"/>
</dbReference>
<organism evidence="1 2">
    <name type="scientific">Tessaracoccus defluvii</name>
    <dbReference type="NCBI Taxonomy" id="1285901"/>
    <lineage>
        <taxon>Bacteria</taxon>
        <taxon>Bacillati</taxon>
        <taxon>Actinomycetota</taxon>
        <taxon>Actinomycetes</taxon>
        <taxon>Propionibacteriales</taxon>
        <taxon>Propionibacteriaceae</taxon>
        <taxon>Tessaracoccus</taxon>
    </lineage>
</organism>
<reference evidence="1 2" key="1">
    <citation type="submission" date="2020-08" db="EMBL/GenBank/DDBJ databases">
        <title>Genome sequence of Tessaracoccus defluvii JCM 17540T.</title>
        <authorList>
            <person name="Hyun D.-W."/>
            <person name="Bae J.-W."/>
        </authorList>
    </citation>
    <scope>NUCLEOTIDE SEQUENCE [LARGE SCALE GENOMIC DNA]</scope>
    <source>
        <strain evidence="1 2">JCM 17540</strain>
    </source>
</reference>
<dbReference type="PANTHER" id="PTHR12526:SF635">
    <property type="entry name" value="GLYCOSYL TRANSFERASE GROUP 1"/>
    <property type="match status" value="1"/>
</dbReference>
<evidence type="ECO:0000313" key="1">
    <source>
        <dbReference type="EMBL" id="QNP55060.1"/>
    </source>
</evidence>
<dbReference type="Gene3D" id="3.40.50.2000">
    <property type="entry name" value="Glycogen Phosphorylase B"/>
    <property type="match status" value="2"/>
</dbReference>
<sequence length="393" mass="43005">MPQLLEAPIEKKRVLIVAEHLSHYREGVYLELQQHPNWEVTFAGGEGVKGVQIPEVPEGVLDRHLRLSNRWIGGRLLWQRGLVHLCRTGKFDAVIFVGNAAFLSTWLAAGLLRLAAVPVVFWTIGWHKPDTSVAIKLLRRAFYGLADHLMLYGEDGYELAASAGVRPEVMTIIGNSYSSSAICEGGDVSELDIPPRSPGISYIGAVARLTPEKRFGLLIESASVMRRQGRDLRIILAGEGFEADALVAQAEELGVPLSLLGPVHDEKLLEQVYDLLSFTVLPERAGLSTIQSLLRGTPVVTAGDPSCQVPEFRAVRNGVTGFLYQRGDVASLAEAMEDCLALVEENRGAVAALCRQEAMENWSPEAHGRAILSVLAKLTRGRPSRHGLKRGLW</sequence>
<dbReference type="KEGG" id="tdf:H9L22_12365"/>